<dbReference type="eggNOG" id="COG1020">
    <property type="taxonomic scope" value="Bacteria"/>
</dbReference>
<keyword evidence="3" id="KW-1185">Reference proteome</keyword>
<feature type="compositionally biased region" description="Low complexity" evidence="1">
    <location>
        <begin position="214"/>
        <end position="229"/>
    </location>
</feature>
<organism evidence="2 3">
    <name type="scientific">Gordonia polyisoprenivorans (strain DSM 44266 / VH2)</name>
    <dbReference type="NCBI Taxonomy" id="1112204"/>
    <lineage>
        <taxon>Bacteria</taxon>
        <taxon>Bacillati</taxon>
        <taxon>Actinomycetota</taxon>
        <taxon>Actinomycetes</taxon>
        <taxon>Mycobacteriales</taxon>
        <taxon>Gordoniaceae</taxon>
        <taxon>Gordonia</taxon>
    </lineage>
</organism>
<name>H6MWF4_GORPV</name>
<protein>
    <recommendedName>
        <fullName evidence="4">DUF1298 domain-containing protein</fullName>
    </recommendedName>
</protein>
<dbReference type="EMBL" id="CP003119">
    <property type="protein sequence ID" value="AFA74159.1"/>
    <property type="molecule type" value="Genomic_DNA"/>
</dbReference>
<reference evidence="2 3" key="1">
    <citation type="journal article" date="2012" name="Appl. Environ. Microbiol.">
        <title>Involvement of two latex-clearing proteins during rubber degradation and insights into the subsequent degradation pathway revealed by the genome sequence of Gordonia polyisoprenivorans strain VH2.</title>
        <authorList>
            <person name="Hiessl S."/>
            <person name="Schuldes J."/>
            <person name="Thurmer A."/>
            <person name="Halbsguth T."/>
            <person name="Broker D."/>
            <person name="Angelov A."/>
            <person name="Liebl W."/>
            <person name="Daniel R."/>
            <person name="Steinbuchel A."/>
        </authorList>
    </citation>
    <scope>NUCLEOTIDE SEQUENCE [LARGE SCALE GENOMIC DNA]</scope>
    <source>
        <strain evidence="3">DSM 44266 / VH2</strain>
    </source>
</reference>
<dbReference type="KEGG" id="gpo:GPOL_c31440"/>
<proteinExistence type="predicted"/>
<evidence type="ECO:0000313" key="2">
    <source>
        <dbReference type="EMBL" id="AFA74159.1"/>
    </source>
</evidence>
<dbReference type="STRING" id="1112204.GPOL_c31440"/>
<dbReference type="AlphaFoldDB" id="H6MWF4"/>
<feature type="region of interest" description="Disordered" evidence="1">
    <location>
        <begin position="210"/>
        <end position="242"/>
    </location>
</feature>
<accession>H6MWF4</accession>
<dbReference type="HOGENOM" id="CLU_024186_4_3_11"/>
<evidence type="ECO:0000313" key="3">
    <source>
        <dbReference type="Proteomes" id="UP000009154"/>
    </source>
</evidence>
<dbReference type="Proteomes" id="UP000009154">
    <property type="component" value="Chromosome"/>
</dbReference>
<gene>
    <name evidence="2" type="ordered locus">GPOL_c31440</name>
</gene>
<evidence type="ECO:0000256" key="1">
    <source>
        <dbReference type="SAM" id="MobiDB-lite"/>
    </source>
</evidence>
<sequence>MSPVQRMSAVDAMWYWMSSAMPSDQFLVYGFTSPRTSLDVIAGCLRRRAATIDDLGLRVADVPAHLDRPYWRRAPVSADQVRVTQGPMTWQACLDRIAQSMDDQLDARQQMWRLHLYGAVTPALGVAEGSDLVVAVLQVAHALGDGRRSSAIARQLFSEKETEVQARRPAERRPTTVMHVPAAAALGVARMPIDVARMLFWGGLAFHHHRQRSRTTGSGTTGSGQTASGVAPTSINGPAGRGRQLRTLTVSADVLTARGGTVTVGALTAISDALPRFLGDPSMPVTITLTVARRRAATDPNTVSRNDFRTFGIDLHTDIADLDGRASAIAAEVARARDEHMTPERAAARRAEHATPAPLRILGARQAGAAPLPERIDGISVVSSVDRGPADLTLGGGSRSVITAGFPALSPVHGLNHGVHGLGARVTLSVIAAPCRCPDIDRYLALLTEALRR</sequence>
<evidence type="ECO:0008006" key="4">
    <source>
        <dbReference type="Google" id="ProtNLM"/>
    </source>
</evidence>